<dbReference type="PROSITE" id="PS51032">
    <property type="entry name" value="AP2_ERF"/>
    <property type="match status" value="1"/>
</dbReference>
<evidence type="ECO:0000256" key="5">
    <source>
        <dbReference type="ARBA" id="ARBA00023242"/>
    </source>
</evidence>
<dbReference type="GO" id="GO:0000976">
    <property type="term" value="F:transcription cis-regulatory region binding"/>
    <property type="evidence" value="ECO:0007669"/>
    <property type="project" value="TreeGrafter"/>
</dbReference>
<feature type="compositionally biased region" description="Low complexity" evidence="7">
    <location>
        <begin position="117"/>
        <end position="136"/>
    </location>
</feature>
<dbReference type="Proteomes" id="UP000636709">
    <property type="component" value="Unassembled WGS sequence"/>
</dbReference>
<feature type="domain" description="AP2/ERF" evidence="8">
    <location>
        <begin position="49"/>
        <end position="106"/>
    </location>
</feature>
<comment type="caution">
    <text evidence="9">The sequence shown here is derived from an EMBL/GenBank/DDBJ whole genome shotgun (WGS) entry which is preliminary data.</text>
</comment>
<dbReference type="OrthoDB" id="1938645at2759"/>
<reference evidence="9" key="1">
    <citation type="submission" date="2020-07" db="EMBL/GenBank/DDBJ databases">
        <title>Genome sequence and genetic diversity analysis of an under-domesticated orphan crop, white fonio (Digitaria exilis).</title>
        <authorList>
            <person name="Bennetzen J.L."/>
            <person name="Chen S."/>
            <person name="Ma X."/>
            <person name="Wang X."/>
            <person name="Yssel A.E.J."/>
            <person name="Chaluvadi S.R."/>
            <person name="Johnson M."/>
            <person name="Gangashetty P."/>
            <person name="Hamidou F."/>
            <person name="Sanogo M.D."/>
            <person name="Zwaenepoel A."/>
            <person name="Wallace J."/>
            <person name="Van De Peer Y."/>
            <person name="Van Deynze A."/>
        </authorList>
    </citation>
    <scope>NUCLEOTIDE SEQUENCE</scope>
    <source>
        <tissue evidence="9">Leaves</tissue>
    </source>
</reference>
<evidence type="ECO:0000259" key="8">
    <source>
        <dbReference type="PROSITE" id="PS51032"/>
    </source>
</evidence>
<keyword evidence="3" id="KW-0238">DNA-binding</keyword>
<keyword evidence="4" id="KW-0804">Transcription</keyword>
<dbReference type="SUPFAM" id="SSF54171">
    <property type="entry name" value="DNA-binding domain"/>
    <property type="match status" value="1"/>
</dbReference>
<gene>
    <name evidence="9" type="ORF">HU200_062812</name>
</gene>
<dbReference type="InterPro" id="IPR016177">
    <property type="entry name" value="DNA-bd_dom_sf"/>
</dbReference>
<evidence type="ECO:0000313" key="10">
    <source>
        <dbReference type="Proteomes" id="UP000636709"/>
    </source>
</evidence>
<comment type="subcellular location">
    <subcellularLocation>
        <location evidence="1">Nucleus</location>
    </subcellularLocation>
</comment>
<dbReference type="AlphaFoldDB" id="A0A835A9U0"/>
<name>A0A835A9U0_9POAL</name>
<sequence>MEPNNIPPPAAAEAAGTTTNVAGVGEAAEGRNNNKGKAPKGGPENGKFRYRGVRQRSWGKWVAEIREPRKRSRKWLGTFATAEDAARAYDRAALLLYGPRAHLNLSSPPPPPPPLAAPRSHSSSSSASAPPALRPLLPRPAPHQQHHVVPAPLPFHQHQFQYHALPQQQQQQPIPPQMYYAGTATASTVTTTVLPRIELEPQEIAVAPAVASSSTSSLLEPKVSTPEEAAAEMAGWDYHGGEEEEDYAAALLWDEPEPFFWFDVFLK</sequence>
<feature type="compositionally biased region" description="Pro residues" evidence="7">
    <location>
        <begin position="107"/>
        <end position="116"/>
    </location>
</feature>
<dbReference type="GO" id="GO:0045893">
    <property type="term" value="P:positive regulation of DNA-templated transcription"/>
    <property type="evidence" value="ECO:0007669"/>
    <property type="project" value="TreeGrafter"/>
</dbReference>
<keyword evidence="2" id="KW-0805">Transcription regulation</keyword>
<evidence type="ECO:0000313" key="9">
    <source>
        <dbReference type="EMBL" id="KAF8652479.1"/>
    </source>
</evidence>
<feature type="region of interest" description="Disordered" evidence="7">
    <location>
        <begin position="105"/>
        <end position="147"/>
    </location>
</feature>
<feature type="compositionally biased region" description="Low complexity" evidence="7">
    <location>
        <begin position="11"/>
        <end position="27"/>
    </location>
</feature>
<evidence type="ECO:0000256" key="6">
    <source>
        <dbReference type="ARBA" id="ARBA00024343"/>
    </source>
</evidence>
<dbReference type="PRINTS" id="PR00367">
    <property type="entry name" value="ETHRSPELEMNT"/>
</dbReference>
<feature type="compositionally biased region" description="Pro residues" evidence="7">
    <location>
        <begin position="1"/>
        <end position="10"/>
    </location>
</feature>
<dbReference type="Pfam" id="PF00847">
    <property type="entry name" value="AP2"/>
    <property type="match status" value="1"/>
</dbReference>
<feature type="region of interest" description="Disordered" evidence="7">
    <location>
        <begin position="1"/>
        <end position="51"/>
    </location>
</feature>
<dbReference type="SMART" id="SM00380">
    <property type="entry name" value="AP2"/>
    <property type="match status" value="1"/>
</dbReference>
<comment type="similarity">
    <text evidence="6">Belongs to the AP2/ERF transcription factor family. ERF subfamily.</text>
</comment>
<evidence type="ECO:0000256" key="1">
    <source>
        <dbReference type="ARBA" id="ARBA00004123"/>
    </source>
</evidence>
<proteinExistence type="inferred from homology"/>
<dbReference type="FunFam" id="3.30.730.10:FF:000001">
    <property type="entry name" value="Ethylene-responsive transcription factor 2"/>
    <property type="match status" value="1"/>
</dbReference>
<dbReference type="GO" id="GO:0005634">
    <property type="term" value="C:nucleus"/>
    <property type="evidence" value="ECO:0007669"/>
    <property type="project" value="UniProtKB-SubCell"/>
</dbReference>
<keyword evidence="10" id="KW-1185">Reference proteome</keyword>
<dbReference type="InterPro" id="IPR001471">
    <property type="entry name" value="AP2/ERF_dom"/>
</dbReference>
<dbReference type="CDD" id="cd00018">
    <property type="entry name" value="AP2"/>
    <property type="match status" value="1"/>
</dbReference>
<dbReference type="Gene3D" id="3.30.730.10">
    <property type="entry name" value="AP2/ERF domain"/>
    <property type="match status" value="1"/>
</dbReference>
<dbReference type="GO" id="GO:0003700">
    <property type="term" value="F:DNA-binding transcription factor activity"/>
    <property type="evidence" value="ECO:0007669"/>
    <property type="project" value="InterPro"/>
</dbReference>
<dbReference type="EMBL" id="JACEFO010002656">
    <property type="protein sequence ID" value="KAF8652479.1"/>
    <property type="molecule type" value="Genomic_DNA"/>
</dbReference>
<keyword evidence="5" id="KW-0539">Nucleus</keyword>
<evidence type="ECO:0000256" key="4">
    <source>
        <dbReference type="ARBA" id="ARBA00023163"/>
    </source>
</evidence>
<evidence type="ECO:0000256" key="7">
    <source>
        <dbReference type="SAM" id="MobiDB-lite"/>
    </source>
</evidence>
<evidence type="ECO:0000256" key="2">
    <source>
        <dbReference type="ARBA" id="ARBA00023015"/>
    </source>
</evidence>
<dbReference type="GO" id="GO:0006950">
    <property type="term" value="P:response to stress"/>
    <property type="evidence" value="ECO:0007669"/>
    <property type="project" value="TreeGrafter"/>
</dbReference>
<accession>A0A835A9U0</accession>
<evidence type="ECO:0000256" key="3">
    <source>
        <dbReference type="ARBA" id="ARBA00023125"/>
    </source>
</evidence>
<organism evidence="9 10">
    <name type="scientific">Digitaria exilis</name>
    <dbReference type="NCBI Taxonomy" id="1010633"/>
    <lineage>
        <taxon>Eukaryota</taxon>
        <taxon>Viridiplantae</taxon>
        <taxon>Streptophyta</taxon>
        <taxon>Embryophyta</taxon>
        <taxon>Tracheophyta</taxon>
        <taxon>Spermatophyta</taxon>
        <taxon>Magnoliopsida</taxon>
        <taxon>Liliopsida</taxon>
        <taxon>Poales</taxon>
        <taxon>Poaceae</taxon>
        <taxon>PACMAD clade</taxon>
        <taxon>Panicoideae</taxon>
        <taxon>Panicodae</taxon>
        <taxon>Paniceae</taxon>
        <taxon>Anthephorinae</taxon>
        <taxon>Digitaria</taxon>
    </lineage>
</organism>
<dbReference type="PANTHER" id="PTHR31241:SF24">
    <property type="entry name" value="ETHYLENE-RESPONSIVE TRANSCRIPTION FACTOR ABI4"/>
    <property type="match status" value="1"/>
</dbReference>
<dbReference type="PANTHER" id="PTHR31241">
    <property type="entry name" value="DEHYDRATION-RESPONSIVE ELEMENT-BINDING PROTEIN 2C"/>
    <property type="match status" value="1"/>
</dbReference>
<dbReference type="InterPro" id="IPR036955">
    <property type="entry name" value="AP2/ERF_dom_sf"/>
</dbReference>
<protein>
    <recommendedName>
        <fullName evidence="8">AP2/ERF domain-containing protein</fullName>
    </recommendedName>
</protein>